<protein>
    <recommendedName>
        <fullName evidence="4">Alkaline shock response membrane anchor protein AmaP</fullName>
    </recommendedName>
</protein>
<dbReference type="EMBL" id="AEBR01000030">
    <property type="protein sequence ID" value="EFM83211.1"/>
    <property type="molecule type" value="Genomic_DNA"/>
</dbReference>
<dbReference type="HOGENOM" id="CLU_119961_0_0_9"/>
<comment type="caution">
    <text evidence="2">The sequence shown here is derived from an EMBL/GenBank/DDBJ whole genome shotgun (WGS) entry which is preliminary data.</text>
</comment>
<evidence type="ECO:0000313" key="2">
    <source>
        <dbReference type="EMBL" id="EFM83211.1"/>
    </source>
</evidence>
<name>A0A125W7C4_ENTFL</name>
<proteinExistence type="predicted"/>
<organism evidence="2 3">
    <name type="scientific">Enterococcus faecalis TX4248</name>
    <dbReference type="NCBI Taxonomy" id="749495"/>
    <lineage>
        <taxon>Bacteria</taxon>
        <taxon>Bacillati</taxon>
        <taxon>Bacillota</taxon>
        <taxon>Bacilli</taxon>
        <taxon>Lactobacillales</taxon>
        <taxon>Enterococcaceae</taxon>
        <taxon>Enterococcus</taxon>
    </lineage>
</organism>
<keyword evidence="1" id="KW-0472">Membrane</keyword>
<sequence length="190" mass="21821">MNKVVKILLLLGSLILMALFGAVAITTWSADTAWQPPDNVQWFLQDNEYARQAIFWVALVLLGIMLFLFLFILLFPRRKGTFELKEEQGKLVLHRKAIEGFVRSSLQDSDFLEAPTIRVKATKRRIKVNVKGTLKRTADLIGQTEAWSKTMEERLARLVGTGHKITIDVHFEDIQSMKRPQQQQTQARVE</sequence>
<dbReference type="GeneID" id="60892629"/>
<evidence type="ECO:0008006" key="4">
    <source>
        <dbReference type="Google" id="ProtNLM"/>
    </source>
</evidence>
<dbReference type="NCBIfam" id="NF033218">
    <property type="entry name" value="anchor_AmaP"/>
    <property type="match status" value="1"/>
</dbReference>
<evidence type="ECO:0000256" key="1">
    <source>
        <dbReference type="SAM" id="Phobius"/>
    </source>
</evidence>
<dbReference type="RefSeq" id="WP_002381343.1">
    <property type="nucleotide sequence ID" value="NZ_GL454434.1"/>
</dbReference>
<keyword evidence="1" id="KW-0812">Transmembrane</keyword>
<keyword evidence="1" id="KW-1133">Transmembrane helix</keyword>
<dbReference type="Proteomes" id="UP000004846">
    <property type="component" value="Unassembled WGS sequence"/>
</dbReference>
<reference evidence="2 3" key="1">
    <citation type="submission" date="2010-07" db="EMBL/GenBank/DDBJ databases">
        <authorList>
            <person name="Sid Ahmed O."/>
        </authorList>
    </citation>
    <scope>NUCLEOTIDE SEQUENCE [LARGE SCALE GENOMIC DNA]</scope>
    <source>
        <strain evidence="2 3">TX4248</strain>
    </source>
</reference>
<accession>A0A125W7C4</accession>
<feature type="transmembrane region" description="Helical" evidence="1">
    <location>
        <begin position="53"/>
        <end position="75"/>
    </location>
</feature>
<evidence type="ECO:0000313" key="3">
    <source>
        <dbReference type="Proteomes" id="UP000004846"/>
    </source>
</evidence>
<gene>
    <name evidence="2" type="ORF">HMPREF9498_01119</name>
</gene>
<dbReference type="AlphaFoldDB" id="A0A125W7C4"/>